<dbReference type="InterPro" id="IPR050228">
    <property type="entry name" value="Carboxylesterase_BioH"/>
</dbReference>
<protein>
    <submittedName>
        <fullName evidence="1">Alpha/beta fold hydrolase</fullName>
    </submittedName>
</protein>
<dbReference type="AlphaFoldDB" id="A0A399G6H0"/>
<keyword evidence="1" id="KW-0378">Hydrolase</keyword>
<dbReference type="EMBL" id="CP063196">
    <property type="protein sequence ID" value="UOE20451.1"/>
    <property type="molecule type" value="Genomic_DNA"/>
</dbReference>
<dbReference type="Gene3D" id="3.40.50.1820">
    <property type="entry name" value="alpha/beta hydrolase"/>
    <property type="match status" value="1"/>
</dbReference>
<accession>A0A399G6H0</accession>
<gene>
    <name evidence="1" type="ORF">NI17_004260</name>
</gene>
<organism evidence="1 2">
    <name type="scientific">Thermobifida halotolerans</name>
    <dbReference type="NCBI Taxonomy" id="483545"/>
    <lineage>
        <taxon>Bacteria</taxon>
        <taxon>Bacillati</taxon>
        <taxon>Actinomycetota</taxon>
        <taxon>Actinomycetes</taxon>
        <taxon>Streptosporangiales</taxon>
        <taxon>Nocardiopsidaceae</taxon>
        <taxon>Thermobifida</taxon>
    </lineage>
</organism>
<dbReference type="Proteomes" id="UP000265719">
    <property type="component" value="Chromosome"/>
</dbReference>
<dbReference type="RefSeq" id="WP_119267561.1">
    <property type="nucleotide sequence ID" value="NZ_CP063196.1"/>
</dbReference>
<dbReference type="SUPFAM" id="SSF53474">
    <property type="entry name" value="alpha/beta-Hydrolases"/>
    <property type="match status" value="1"/>
</dbReference>
<dbReference type="InterPro" id="IPR000073">
    <property type="entry name" value="AB_hydrolase_1"/>
</dbReference>
<dbReference type="InterPro" id="IPR029058">
    <property type="entry name" value="AB_hydrolase_fold"/>
</dbReference>
<dbReference type="Pfam" id="PF12697">
    <property type="entry name" value="Abhydrolase_6"/>
    <property type="match status" value="1"/>
</dbReference>
<proteinExistence type="predicted"/>
<evidence type="ECO:0000313" key="1">
    <source>
        <dbReference type="EMBL" id="UOE20451.1"/>
    </source>
</evidence>
<dbReference type="PANTHER" id="PTHR43194:SF2">
    <property type="entry name" value="PEROXISOMAL MEMBRANE PROTEIN LPX1"/>
    <property type="match status" value="1"/>
</dbReference>
<sequence length="294" mass="32103">MPDLPRPVAEALTREPVRGRTEVAGRGISWLSWGRPGRRPLVFVHGGAAHAWWWSFTAPLFADTHHVVALDLSGHGDSDRRDAYLFTTWATEVLSVARAQPSDARPILVGHSMGGMVAMFAAQRSSADLAAVVAVDAPLRRPVNGVNAAYARHRSYPSREEATARFRPLPKQPTAQPRLVRHVAEHSVTDTGSGWTFKFDLRMFARGQADRPDDLGAGMPLVRCPFGVVVGELGVVPPEERERLAAFTRGDATRPPSSYVEITGGHHHLMFDRPLELVGALRRLVAAVDPEAGE</sequence>
<keyword evidence="2" id="KW-1185">Reference proteome</keyword>
<name>A0A399G6H0_9ACTN</name>
<dbReference type="GO" id="GO:0016787">
    <property type="term" value="F:hydrolase activity"/>
    <property type="evidence" value="ECO:0007669"/>
    <property type="project" value="UniProtKB-KW"/>
</dbReference>
<evidence type="ECO:0000313" key="2">
    <source>
        <dbReference type="Proteomes" id="UP000265719"/>
    </source>
</evidence>
<dbReference type="KEGG" id="thao:NI17_004260"/>
<reference evidence="1" key="1">
    <citation type="submission" date="2020-10" db="EMBL/GenBank/DDBJ databases">
        <title>De novo genome project of the cellulose decomposer Thermobifida halotolerans type strain.</title>
        <authorList>
            <person name="Nagy I."/>
            <person name="Horvath B."/>
            <person name="Kukolya J."/>
            <person name="Nagy I."/>
            <person name="Orsini M."/>
        </authorList>
    </citation>
    <scope>NUCLEOTIDE SEQUENCE</scope>
    <source>
        <strain evidence="1">DSM 44931</strain>
    </source>
</reference>
<dbReference type="PANTHER" id="PTHR43194">
    <property type="entry name" value="HYDROLASE ALPHA/BETA FOLD FAMILY"/>
    <property type="match status" value="1"/>
</dbReference>